<proteinExistence type="predicted"/>
<dbReference type="Proteomes" id="UP000789920">
    <property type="component" value="Unassembled WGS sequence"/>
</dbReference>
<evidence type="ECO:0000313" key="1">
    <source>
        <dbReference type="EMBL" id="CAG8763963.1"/>
    </source>
</evidence>
<sequence length="448" mass="52409">GKLETKEFSAQEIIKAIIFRQRDFEDGPGPGDQEKNFINEFSKIGGLEIKEMGVEKKKVGTFRQQLEKFLKEMEVKPSFPTGIDFKVSFLDYLKEDKEFYAVLGKGCPSQFYLNYEDYQKTIFYQIGEIIFADVSPWRRKDKLTELAKKYSLEPFSVCLAKLKEVKEKSPAAVSFRYMIEAIKAFLEGEKYGEFQAKKEKLEERNKIERKNQDQAKEKKEIVEKLKGKKNIPVNETNIKKYQKLQLKKLTMEEFAFIVTKKLTIEECNNKKGENLPFHFFQKNKPESVFKKEWQDFKNREQLRSLTPYHHAIDAIVLAHFKSRAYIQLLEDLTKISQGKLKLKRGKITSEQLNSLFQEISATKEVDISSFFPLPDLHDIIERRIPVQLEKKSEKEVKEIVIAVEKVLTEEEYAERVKGMQGNIHYPYISYAVDRKVKKETVASEQAGR</sequence>
<feature type="non-terminal residue" evidence="1">
    <location>
        <position position="1"/>
    </location>
</feature>
<accession>A0ACA9QSF9</accession>
<feature type="non-terminal residue" evidence="1">
    <location>
        <position position="448"/>
    </location>
</feature>
<evidence type="ECO:0000313" key="2">
    <source>
        <dbReference type="Proteomes" id="UP000789920"/>
    </source>
</evidence>
<reference evidence="1" key="1">
    <citation type="submission" date="2021-06" db="EMBL/GenBank/DDBJ databases">
        <authorList>
            <person name="Kallberg Y."/>
            <person name="Tangrot J."/>
            <person name="Rosling A."/>
        </authorList>
    </citation>
    <scope>NUCLEOTIDE SEQUENCE</scope>
    <source>
        <strain evidence="1">MA461A</strain>
    </source>
</reference>
<protein>
    <submittedName>
        <fullName evidence="1">12660_t:CDS:1</fullName>
    </submittedName>
</protein>
<organism evidence="1 2">
    <name type="scientific">Racocetra persica</name>
    <dbReference type="NCBI Taxonomy" id="160502"/>
    <lineage>
        <taxon>Eukaryota</taxon>
        <taxon>Fungi</taxon>
        <taxon>Fungi incertae sedis</taxon>
        <taxon>Mucoromycota</taxon>
        <taxon>Glomeromycotina</taxon>
        <taxon>Glomeromycetes</taxon>
        <taxon>Diversisporales</taxon>
        <taxon>Gigasporaceae</taxon>
        <taxon>Racocetra</taxon>
    </lineage>
</organism>
<gene>
    <name evidence="1" type="ORF">RPERSI_LOCUS15570</name>
</gene>
<keyword evidence="2" id="KW-1185">Reference proteome</keyword>
<comment type="caution">
    <text evidence="1">The sequence shown here is derived from an EMBL/GenBank/DDBJ whole genome shotgun (WGS) entry which is preliminary data.</text>
</comment>
<name>A0ACA9QSF9_9GLOM</name>
<dbReference type="EMBL" id="CAJVQC010037463">
    <property type="protein sequence ID" value="CAG8763963.1"/>
    <property type="molecule type" value="Genomic_DNA"/>
</dbReference>